<keyword evidence="5" id="KW-1185">Reference proteome</keyword>
<protein>
    <submittedName>
        <fullName evidence="4">Uncharacterized protein</fullName>
    </submittedName>
</protein>
<feature type="transmembrane region" description="Helical" evidence="2">
    <location>
        <begin position="57"/>
        <end position="74"/>
    </location>
</feature>
<feature type="chain" id="PRO_5046348704" evidence="3">
    <location>
        <begin position="25"/>
        <end position="144"/>
    </location>
</feature>
<evidence type="ECO:0000313" key="4">
    <source>
        <dbReference type="EMBL" id="MCG5030698.1"/>
    </source>
</evidence>
<name>A0ABS9MRR7_9BURK</name>
<evidence type="ECO:0000256" key="1">
    <source>
        <dbReference type="SAM" id="MobiDB-lite"/>
    </source>
</evidence>
<keyword evidence="2" id="KW-1133">Transmembrane helix</keyword>
<evidence type="ECO:0000313" key="5">
    <source>
        <dbReference type="Proteomes" id="UP001297600"/>
    </source>
</evidence>
<proteinExistence type="predicted"/>
<comment type="caution">
    <text evidence="4">The sequence shown here is derived from an EMBL/GenBank/DDBJ whole genome shotgun (WGS) entry which is preliminary data.</text>
</comment>
<keyword evidence="3" id="KW-0732">Signal</keyword>
<feature type="signal peptide" evidence="3">
    <location>
        <begin position="1"/>
        <end position="24"/>
    </location>
</feature>
<dbReference type="Proteomes" id="UP001297600">
    <property type="component" value="Unassembled WGS sequence"/>
</dbReference>
<evidence type="ECO:0000256" key="2">
    <source>
        <dbReference type="SAM" id="Phobius"/>
    </source>
</evidence>
<evidence type="ECO:0000256" key="3">
    <source>
        <dbReference type="SAM" id="SignalP"/>
    </source>
</evidence>
<feature type="region of interest" description="Disordered" evidence="1">
    <location>
        <begin position="115"/>
        <end position="144"/>
    </location>
</feature>
<organism evidence="4 5">
    <name type="scientific">Mesosutterella porci</name>
    <dbReference type="NCBI Taxonomy" id="2915351"/>
    <lineage>
        <taxon>Bacteria</taxon>
        <taxon>Pseudomonadati</taxon>
        <taxon>Pseudomonadota</taxon>
        <taxon>Betaproteobacteria</taxon>
        <taxon>Burkholderiales</taxon>
        <taxon>Sutterellaceae</taxon>
        <taxon>Mesosutterella</taxon>
    </lineage>
</organism>
<keyword evidence="2" id="KW-0472">Membrane</keyword>
<sequence length="144" mass="15595">MNSMAGKAAAAAAALMIGAAQAGAATQVNISIGDSGYWGAIPMVNGLRPDVWNSTPIVAIGAAIAGTSILYLNVPEAQRRDWRHYCSRYDACGRPVRFVKNDWYRHHYAPEYRRRHPAAMPPARDARGPAPQRGGPGDRPDGRR</sequence>
<reference evidence="4 5" key="1">
    <citation type="submission" date="2022-02" db="EMBL/GenBank/DDBJ databases">
        <title>Mesosutterella porci, a novel member of the family Sutterellaceae from pig feces.</title>
        <authorList>
            <person name="Wylensek D."/>
            <person name="Clavel T."/>
        </authorList>
    </citation>
    <scope>NUCLEOTIDE SEQUENCE [LARGE SCALE GENOMIC DNA]</scope>
    <source>
        <strain evidence="5">oilRF-744-wt-GAM-9</strain>
    </source>
</reference>
<accession>A0ABS9MRR7</accession>
<keyword evidence="2" id="KW-0812">Transmembrane</keyword>
<dbReference type="EMBL" id="JAKNCT010000004">
    <property type="protein sequence ID" value="MCG5030698.1"/>
    <property type="molecule type" value="Genomic_DNA"/>
</dbReference>
<dbReference type="RefSeq" id="WP_237978351.1">
    <property type="nucleotide sequence ID" value="NZ_JAKNCT010000004.1"/>
</dbReference>
<gene>
    <name evidence="4" type="ORF">MAF45_04465</name>
</gene>